<proteinExistence type="predicted"/>
<protein>
    <submittedName>
        <fullName evidence="1">Phytanoyl-CoA dioxygenase PhyH</fullName>
    </submittedName>
</protein>
<dbReference type="Proteomes" id="UP000266188">
    <property type="component" value="Unassembled WGS sequence"/>
</dbReference>
<dbReference type="OrthoDB" id="445007at2759"/>
<accession>A0A3A2ZRA5</accession>
<dbReference type="InterPro" id="IPR008775">
    <property type="entry name" value="Phytyl_CoA_dOase-like"/>
</dbReference>
<dbReference type="AlphaFoldDB" id="A0A3A2ZRA5"/>
<dbReference type="PANTHER" id="PTHR31630">
    <property type="entry name" value="PHYTANOYL-COA DIOXYGENASE-RELATED-RELATED"/>
    <property type="match status" value="1"/>
</dbReference>
<gene>
    <name evidence="1" type="ORF">PHISCL_03716</name>
</gene>
<sequence length="331" mass="37955">MASDTTMTGTVSESPIRLSGPYGDWRDELFSQGYVVIKNAIPKERAQYYRQKALDWFQTFGALDYNDQSTWTAENLPAQTKNNILNKYCVSHERFMWEARMEPNVLEAFAKIWGTDELLVSFDGMNVTLPSRDKPAPKPWPHVDQSPLRRGLHCVQGIINLSPAGPEDGSLMVLPKSNTLIEKFFDTQTDPFTWEKKDWRSFDEAEMEWFMGSTHRLKPVKVLAEPGDLILWDSRTIHWGGEPSTNSDTIRTVIYVSYSPAKLASEEALREKEKAFESYRATTHWAHDNVILRDPVVYLPDGTIDPRNRVRPLEEAEHTDKLLKLAGIKSY</sequence>
<dbReference type="PANTHER" id="PTHR31630:SF6">
    <property type="entry name" value="PHYTANOYL-COA DIOXYGENASE-RELATED"/>
    <property type="match status" value="1"/>
</dbReference>
<evidence type="ECO:0000313" key="1">
    <source>
        <dbReference type="EMBL" id="RJE23957.1"/>
    </source>
</evidence>
<comment type="caution">
    <text evidence="1">The sequence shown here is derived from an EMBL/GenBank/DDBJ whole genome shotgun (WGS) entry which is preliminary data.</text>
</comment>
<dbReference type="GO" id="GO:0051213">
    <property type="term" value="F:dioxygenase activity"/>
    <property type="evidence" value="ECO:0007669"/>
    <property type="project" value="UniProtKB-KW"/>
</dbReference>
<dbReference type="SUPFAM" id="SSF51197">
    <property type="entry name" value="Clavaminate synthase-like"/>
    <property type="match status" value="1"/>
</dbReference>
<organism evidence="1 2">
    <name type="scientific">Aspergillus sclerotialis</name>
    <dbReference type="NCBI Taxonomy" id="2070753"/>
    <lineage>
        <taxon>Eukaryota</taxon>
        <taxon>Fungi</taxon>
        <taxon>Dikarya</taxon>
        <taxon>Ascomycota</taxon>
        <taxon>Pezizomycotina</taxon>
        <taxon>Eurotiomycetes</taxon>
        <taxon>Eurotiomycetidae</taxon>
        <taxon>Eurotiales</taxon>
        <taxon>Aspergillaceae</taxon>
        <taxon>Aspergillus</taxon>
        <taxon>Aspergillus subgen. Polypaecilum</taxon>
    </lineage>
</organism>
<dbReference type="EMBL" id="MVGC01000099">
    <property type="protein sequence ID" value="RJE23957.1"/>
    <property type="molecule type" value="Genomic_DNA"/>
</dbReference>
<reference evidence="2" key="1">
    <citation type="submission" date="2017-02" db="EMBL/GenBank/DDBJ databases">
        <authorList>
            <person name="Tafer H."/>
            <person name="Lopandic K."/>
        </authorList>
    </citation>
    <scope>NUCLEOTIDE SEQUENCE [LARGE SCALE GENOMIC DNA]</scope>
    <source>
        <strain evidence="2">CBS 366.77</strain>
    </source>
</reference>
<keyword evidence="1" id="KW-0223">Dioxygenase</keyword>
<name>A0A3A2ZRA5_9EURO</name>
<keyword evidence="2" id="KW-1185">Reference proteome</keyword>
<dbReference type="Gene3D" id="2.60.120.620">
    <property type="entry name" value="q2cbj1_9rhob like domain"/>
    <property type="match status" value="1"/>
</dbReference>
<keyword evidence="1" id="KW-0560">Oxidoreductase</keyword>
<evidence type="ECO:0000313" key="2">
    <source>
        <dbReference type="Proteomes" id="UP000266188"/>
    </source>
</evidence>
<dbReference type="Pfam" id="PF05721">
    <property type="entry name" value="PhyH"/>
    <property type="match status" value="1"/>
</dbReference>